<feature type="region of interest" description="Disordered" evidence="2">
    <location>
        <begin position="1"/>
        <end position="23"/>
    </location>
</feature>
<dbReference type="WBParaSite" id="PSAMB.scaffold3289size18911.g21029.t1">
    <property type="protein sequence ID" value="PSAMB.scaffold3289size18911.g21029.t1"/>
    <property type="gene ID" value="PSAMB.scaffold3289size18911.g21029"/>
</dbReference>
<proteinExistence type="predicted"/>
<protein>
    <submittedName>
        <fullName evidence="4">Uncharacterized protein</fullName>
    </submittedName>
</protein>
<evidence type="ECO:0000256" key="2">
    <source>
        <dbReference type="SAM" id="MobiDB-lite"/>
    </source>
</evidence>
<name>A0A914W5C5_9BILA</name>
<evidence type="ECO:0000313" key="4">
    <source>
        <dbReference type="WBParaSite" id="PSAMB.scaffold3289size18911.g21029.t1"/>
    </source>
</evidence>
<feature type="coiled-coil region" evidence="1">
    <location>
        <begin position="77"/>
        <end position="125"/>
    </location>
</feature>
<accession>A0A914W5C5</accession>
<dbReference type="Proteomes" id="UP000887566">
    <property type="component" value="Unplaced"/>
</dbReference>
<sequence>MAMQSYGSSALPYPQASQPADELEEALKPCVKSVKEMTEKCLNESKMVIEKFEQQESLMQELAAAGLATQGQQDDRLKEMRARQEELKIKKKRTEDEIQERMNWISELEDQEKKAMDDLMEAIKKEMPSSEEMFGCFFLDILHVSKGVLFQV</sequence>
<keyword evidence="3" id="KW-1185">Reference proteome</keyword>
<organism evidence="3 4">
    <name type="scientific">Plectus sambesii</name>
    <dbReference type="NCBI Taxonomy" id="2011161"/>
    <lineage>
        <taxon>Eukaryota</taxon>
        <taxon>Metazoa</taxon>
        <taxon>Ecdysozoa</taxon>
        <taxon>Nematoda</taxon>
        <taxon>Chromadorea</taxon>
        <taxon>Plectida</taxon>
        <taxon>Plectina</taxon>
        <taxon>Plectoidea</taxon>
        <taxon>Plectidae</taxon>
        <taxon>Plectus</taxon>
    </lineage>
</organism>
<evidence type="ECO:0000256" key="1">
    <source>
        <dbReference type="SAM" id="Coils"/>
    </source>
</evidence>
<evidence type="ECO:0000313" key="3">
    <source>
        <dbReference type="Proteomes" id="UP000887566"/>
    </source>
</evidence>
<keyword evidence="1" id="KW-0175">Coiled coil</keyword>
<reference evidence="4" key="1">
    <citation type="submission" date="2022-11" db="UniProtKB">
        <authorList>
            <consortium name="WormBaseParasite"/>
        </authorList>
    </citation>
    <scope>IDENTIFICATION</scope>
</reference>
<dbReference type="AlphaFoldDB" id="A0A914W5C5"/>